<sequence length="85" mass="9538">MWILNLKKEFKEARTWVSKKLVFQKDVDVNLFESTIRILGGLLSAYHLSGDHLFLEKAESALGAQCASSLVPPNWCVSTELDENG</sequence>
<dbReference type="InterPro" id="IPR001382">
    <property type="entry name" value="Glyco_hydro_47"/>
</dbReference>
<evidence type="ECO:0000256" key="3">
    <source>
        <dbReference type="ARBA" id="ARBA00007658"/>
    </source>
</evidence>
<comment type="cofactor">
    <cofactor evidence="1">
        <name>Ca(2+)</name>
        <dbReference type="ChEBI" id="CHEBI:29108"/>
    </cofactor>
</comment>
<dbReference type="SUPFAM" id="SSF48225">
    <property type="entry name" value="Seven-hairpin glycosidases"/>
    <property type="match status" value="1"/>
</dbReference>
<protein>
    <recommendedName>
        <fullName evidence="4">mannosyl-oligosaccharide 1,2-alpha-mannosidase</fullName>
        <ecNumber evidence="4">3.2.1.113</ecNumber>
    </recommendedName>
</protein>
<evidence type="ECO:0000256" key="5">
    <source>
        <dbReference type="ARBA" id="ARBA00022723"/>
    </source>
</evidence>
<keyword evidence="5" id="KW-0479">Metal-binding</keyword>
<evidence type="ECO:0000313" key="13">
    <source>
        <dbReference type="Proteomes" id="UP000002281"/>
    </source>
</evidence>
<dbReference type="GO" id="GO:0005509">
    <property type="term" value="F:calcium ion binding"/>
    <property type="evidence" value="ECO:0007669"/>
    <property type="project" value="InterPro"/>
</dbReference>
<dbReference type="GO" id="GO:0004571">
    <property type="term" value="F:mannosyl-oligosaccharide 1,2-alpha-mannosidase activity"/>
    <property type="evidence" value="ECO:0007669"/>
    <property type="project" value="UniProtKB-EC"/>
</dbReference>
<evidence type="ECO:0000256" key="6">
    <source>
        <dbReference type="ARBA" id="ARBA00022801"/>
    </source>
</evidence>
<dbReference type="HOGENOM" id="CLU_003818_3_3_1"/>
<dbReference type="GeneTree" id="ENSGT00940000155422"/>
<name>F6YTW6_HORSE</name>
<evidence type="ECO:0000256" key="11">
    <source>
        <dbReference type="ARBA" id="ARBA00048605"/>
    </source>
</evidence>
<comment type="catalytic activity">
    <reaction evidence="11">
        <text>N(4)-(alpha-D-Man-(1-&gt;2)-alpha-D-Man-(1-&gt;2)-alpha-D-Man-(1-&gt;3)-[alpha-D-Man-(1-&gt;2)-alpha-D-Man-(1-&gt;3)-[alpha-D-Man-(1-&gt;2)-alpha-D-Man-(1-&gt;6)]-alpha-D-Man-(1-&gt;6)]-beta-D-Man-(1-&gt;4)-beta-D-GlcNAc-(1-&gt;4)-beta-D-GlcNAc)-L-asparaginyl-[protein] (N-glucan mannose isomer 9A1,2,3B1,2,3) + 4 H2O = N(4)-(alpha-D-Man-(1-&gt;3)-[alpha-D-Man-(1-&gt;3)-[alpha-D-Man-(1-&gt;6)]-alpha-D-Man-(1-&gt;6)]-beta-D-Man-(1-&gt;4)-beta-D-GlcNAc-(1-&gt;4)-beta-D-GlcNAc)-L-asparaginyl-[protein] (N-glucan mannose isomer 5A1,2) + 4 beta-D-mannose</text>
        <dbReference type="Rhea" id="RHEA:56008"/>
        <dbReference type="Rhea" id="RHEA-COMP:14356"/>
        <dbReference type="Rhea" id="RHEA-COMP:14367"/>
        <dbReference type="ChEBI" id="CHEBI:15377"/>
        <dbReference type="ChEBI" id="CHEBI:28563"/>
        <dbReference type="ChEBI" id="CHEBI:59087"/>
        <dbReference type="ChEBI" id="CHEBI:139493"/>
        <dbReference type="EC" id="3.2.1.113"/>
    </reaction>
</comment>
<comment type="similarity">
    <text evidence="3">Belongs to the glycosyl hydrolase 47 family.</text>
</comment>
<dbReference type="Ensembl" id="ENSECAT00000023826.4">
    <property type="protein sequence ID" value="ENSECAP00000019761.4"/>
    <property type="gene ID" value="ENSECAG00000022237.4"/>
</dbReference>
<dbReference type="AlphaFoldDB" id="F6YTW6"/>
<evidence type="ECO:0000256" key="9">
    <source>
        <dbReference type="ARBA" id="ARBA00023295"/>
    </source>
</evidence>
<keyword evidence="13" id="KW-1185">Reference proteome</keyword>
<dbReference type="GO" id="GO:0005975">
    <property type="term" value="P:carbohydrate metabolic process"/>
    <property type="evidence" value="ECO:0007669"/>
    <property type="project" value="InterPro"/>
</dbReference>
<evidence type="ECO:0000256" key="4">
    <source>
        <dbReference type="ARBA" id="ARBA00012238"/>
    </source>
</evidence>
<dbReference type="Proteomes" id="UP000002281">
    <property type="component" value="Chromosome 25"/>
</dbReference>
<keyword evidence="9" id="KW-0326">Glycosidase</keyword>
<dbReference type="Gene3D" id="1.50.10.10">
    <property type="match status" value="1"/>
</dbReference>
<comment type="catalytic activity">
    <reaction evidence="10">
        <text>N(4)-(alpha-D-Man-(1-&gt;2)-alpha-D-Man-(1-&gt;2)-alpha-D-Man-(1-&gt;3)-[alpha-D-Man-(1-&gt;3)-[alpha-D-Man-(1-&gt;2)-alpha-D-Man-(1-&gt;6)]-alpha-D-Man-(1-&gt;6)]-beta-D-Man-(1-&gt;4)-beta-D-GlcNAc-(1-&gt;4)-beta-D-GlcNAc)-L-asparaginyl-[protein] (N-glucan mannose isomer 8A1,2,3B1,3) + 3 H2O = N(4)-(alpha-D-Man-(1-&gt;3)-[alpha-D-Man-(1-&gt;3)-[alpha-D-Man-(1-&gt;6)]-alpha-D-Man-(1-&gt;6)]-beta-D-Man-(1-&gt;4)-beta-D-GlcNAc-(1-&gt;4)-beta-D-GlcNAc)-L-asparaginyl-[protein] (N-glucan mannose isomer 5A1,2) + 3 beta-D-mannose</text>
        <dbReference type="Rhea" id="RHEA:56028"/>
        <dbReference type="Rhea" id="RHEA-COMP:14358"/>
        <dbReference type="Rhea" id="RHEA-COMP:14367"/>
        <dbReference type="ChEBI" id="CHEBI:15377"/>
        <dbReference type="ChEBI" id="CHEBI:28563"/>
        <dbReference type="ChEBI" id="CHEBI:59087"/>
        <dbReference type="ChEBI" id="CHEBI:60628"/>
        <dbReference type="EC" id="3.2.1.113"/>
    </reaction>
</comment>
<reference evidence="12" key="2">
    <citation type="submission" date="2025-08" db="UniProtKB">
        <authorList>
            <consortium name="Ensembl"/>
        </authorList>
    </citation>
    <scope>IDENTIFICATION</scope>
    <source>
        <strain evidence="12">Thoroughbred</strain>
    </source>
</reference>
<dbReference type="InterPro" id="IPR050749">
    <property type="entry name" value="Glycosyl_Hydrolase_47"/>
</dbReference>
<evidence type="ECO:0000313" key="12">
    <source>
        <dbReference type="Ensembl" id="ENSECAP00000019761.4"/>
    </source>
</evidence>
<evidence type="ECO:0000256" key="8">
    <source>
        <dbReference type="ARBA" id="ARBA00023157"/>
    </source>
</evidence>
<dbReference type="EC" id="3.2.1.113" evidence="4"/>
<dbReference type="ExpressionAtlas" id="F6YTW6">
    <property type="expression patterns" value="baseline"/>
</dbReference>
<dbReference type="Bgee" id="ENSECAG00000022237">
    <property type="expression patterns" value="Expressed in leukocyte and 23 other cell types or tissues"/>
</dbReference>
<dbReference type="Pfam" id="PF01532">
    <property type="entry name" value="Glyco_hydro_47"/>
    <property type="match status" value="1"/>
</dbReference>
<dbReference type="InterPro" id="IPR036026">
    <property type="entry name" value="Seven-hairpin_glycosidases"/>
</dbReference>
<reference evidence="12" key="3">
    <citation type="submission" date="2025-09" db="UniProtKB">
        <authorList>
            <consortium name="Ensembl"/>
        </authorList>
    </citation>
    <scope>IDENTIFICATION</scope>
    <source>
        <strain evidence="12">Thoroughbred</strain>
    </source>
</reference>
<evidence type="ECO:0000256" key="7">
    <source>
        <dbReference type="ARBA" id="ARBA00022837"/>
    </source>
</evidence>
<evidence type="ECO:0000256" key="10">
    <source>
        <dbReference type="ARBA" id="ARBA00047669"/>
    </source>
</evidence>
<proteinExistence type="inferred from homology"/>
<dbReference type="GO" id="GO:0016020">
    <property type="term" value="C:membrane"/>
    <property type="evidence" value="ECO:0007669"/>
    <property type="project" value="InterPro"/>
</dbReference>
<organism evidence="12 13">
    <name type="scientific">Equus caballus</name>
    <name type="common">Horse</name>
    <dbReference type="NCBI Taxonomy" id="9796"/>
    <lineage>
        <taxon>Eukaryota</taxon>
        <taxon>Metazoa</taxon>
        <taxon>Chordata</taxon>
        <taxon>Craniata</taxon>
        <taxon>Vertebrata</taxon>
        <taxon>Euteleostomi</taxon>
        <taxon>Mammalia</taxon>
        <taxon>Eutheria</taxon>
        <taxon>Laurasiatheria</taxon>
        <taxon>Perissodactyla</taxon>
        <taxon>Equidae</taxon>
        <taxon>Equus</taxon>
    </lineage>
</organism>
<evidence type="ECO:0000256" key="2">
    <source>
        <dbReference type="ARBA" id="ARBA00004922"/>
    </source>
</evidence>
<dbReference type="InterPro" id="IPR012341">
    <property type="entry name" value="6hp_glycosidase-like_sf"/>
</dbReference>
<keyword evidence="6" id="KW-0378">Hydrolase</keyword>
<dbReference type="PANTHER" id="PTHR11742:SF55">
    <property type="entry name" value="ENDOPLASMIC RETICULUM MANNOSYL-OLIGOSACCHARIDE 1,2-ALPHA-MANNOSIDASE"/>
    <property type="match status" value="1"/>
</dbReference>
<dbReference type="PANTHER" id="PTHR11742">
    <property type="entry name" value="MANNOSYL-OLIGOSACCHARIDE ALPHA-1,2-MANNOSIDASE-RELATED"/>
    <property type="match status" value="1"/>
</dbReference>
<accession>F6YTW6</accession>
<keyword evidence="7" id="KW-0106">Calcium</keyword>
<keyword evidence="8" id="KW-1015">Disulfide bond</keyword>
<comment type="pathway">
    <text evidence="2">Protein modification; protein glycosylation.</text>
</comment>
<reference evidence="12 13" key="1">
    <citation type="journal article" date="2009" name="Science">
        <title>Genome sequence, comparative analysis, and population genetics of the domestic horse.</title>
        <authorList>
            <consortium name="Broad Institute Genome Sequencing Platform"/>
            <consortium name="Broad Institute Whole Genome Assembly Team"/>
            <person name="Wade C.M."/>
            <person name="Giulotto E."/>
            <person name="Sigurdsson S."/>
            <person name="Zoli M."/>
            <person name="Gnerre S."/>
            <person name="Imsland F."/>
            <person name="Lear T.L."/>
            <person name="Adelson D.L."/>
            <person name="Bailey E."/>
            <person name="Bellone R.R."/>
            <person name="Bloecker H."/>
            <person name="Distl O."/>
            <person name="Edgar R.C."/>
            <person name="Garber M."/>
            <person name="Leeb T."/>
            <person name="Mauceli E."/>
            <person name="MacLeod J.N."/>
            <person name="Penedo M.C.T."/>
            <person name="Raison J.M."/>
            <person name="Sharpe T."/>
            <person name="Vogel J."/>
            <person name="Andersson L."/>
            <person name="Antczak D.F."/>
            <person name="Biagi T."/>
            <person name="Binns M.M."/>
            <person name="Chowdhary B.P."/>
            <person name="Coleman S.J."/>
            <person name="Della Valle G."/>
            <person name="Fryc S."/>
            <person name="Guerin G."/>
            <person name="Hasegawa T."/>
            <person name="Hill E.W."/>
            <person name="Jurka J."/>
            <person name="Kiialainen A."/>
            <person name="Lindgren G."/>
            <person name="Liu J."/>
            <person name="Magnani E."/>
            <person name="Mickelson J.R."/>
            <person name="Murray J."/>
            <person name="Nergadze S.G."/>
            <person name="Onofrio R."/>
            <person name="Pedroni S."/>
            <person name="Piras M.F."/>
            <person name="Raudsepp T."/>
            <person name="Rocchi M."/>
            <person name="Roeed K.H."/>
            <person name="Ryder O.A."/>
            <person name="Searle S."/>
            <person name="Skow L."/>
            <person name="Swinburne J.E."/>
            <person name="Syvaenen A.C."/>
            <person name="Tozaki T."/>
            <person name="Valberg S.J."/>
            <person name="Vaudin M."/>
            <person name="White J.R."/>
            <person name="Zody M.C."/>
            <person name="Lander E.S."/>
            <person name="Lindblad-Toh K."/>
        </authorList>
    </citation>
    <scope>NUCLEOTIDE SEQUENCE [LARGE SCALE GENOMIC DNA]</scope>
    <source>
        <strain evidence="12 13">Thoroughbred</strain>
    </source>
</reference>
<evidence type="ECO:0000256" key="1">
    <source>
        <dbReference type="ARBA" id="ARBA00001913"/>
    </source>
</evidence>